<organism evidence="3 4">
    <name type="scientific">Aquabacterium soli</name>
    <dbReference type="NCBI Taxonomy" id="2493092"/>
    <lineage>
        <taxon>Bacteria</taxon>
        <taxon>Pseudomonadati</taxon>
        <taxon>Pseudomonadota</taxon>
        <taxon>Betaproteobacteria</taxon>
        <taxon>Burkholderiales</taxon>
        <taxon>Aquabacterium</taxon>
    </lineage>
</organism>
<evidence type="ECO:0000313" key="4">
    <source>
        <dbReference type="Proteomes" id="UP000269265"/>
    </source>
</evidence>
<proteinExistence type="inferred from homology"/>
<comment type="caution">
    <text evidence="3">The sequence shown here is derived from an EMBL/GenBank/DDBJ whole genome shotgun (WGS) entry which is preliminary data.</text>
</comment>
<dbReference type="EMBL" id="RSED01000016">
    <property type="protein sequence ID" value="RRS02968.1"/>
    <property type="molecule type" value="Genomic_DNA"/>
</dbReference>
<dbReference type="PANTHER" id="PTHR35861:SF1">
    <property type="entry name" value="PHAGE TAIL SHEATH PROTEIN"/>
    <property type="match status" value="1"/>
</dbReference>
<comment type="similarity">
    <text evidence="1">Belongs to the myoviridae tail sheath protein family.</text>
</comment>
<dbReference type="InterPro" id="IPR052042">
    <property type="entry name" value="Tail_sheath_structural"/>
</dbReference>
<protein>
    <submittedName>
        <fullName evidence="3">Phage tail sheath family protein</fullName>
    </submittedName>
</protein>
<dbReference type="Gene3D" id="3.40.50.11780">
    <property type="match status" value="1"/>
</dbReference>
<reference evidence="3 4" key="1">
    <citation type="submission" date="2018-12" db="EMBL/GenBank/DDBJ databases">
        <title>The whole draft genome of Aquabacterium sp. SJQ9.</title>
        <authorList>
            <person name="Sun L."/>
            <person name="Gao X."/>
            <person name="Chen W."/>
            <person name="Huang K."/>
        </authorList>
    </citation>
    <scope>NUCLEOTIDE SEQUENCE [LARGE SCALE GENOMIC DNA]</scope>
    <source>
        <strain evidence="3 4">SJQ9</strain>
    </source>
</reference>
<evidence type="ECO:0000313" key="3">
    <source>
        <dbReference type="EMBL" id="RRS02968.1"/>
    </source>
</evidence>
<evidence type="ECO:0000259" key="2">
    <source>
        <dbReference type="Pfam" id="PF17482"/>
    </source>
</evidence>
<dbReference type="OrthoDB" id="9767864at2"/>
<dbReference type="Proteomes" id="UP000269265">
    <property type="component" value="Unassembled WGS sequence"/>
</dbReference>
<accession>A0A3R8YL81</accession>
<feature type="domain" description="Tail sheath protein C-terminal" evidence="2">
    <location>
        <begin position="568"/>
        <end position="669"/>
    </location>
</feature>
<sequence length="681" mass="73607">MLQSARIPLGTPGAYALPEVIEPSLNPQRMDVCAFVGVAPRGPAHVPVVDQRWPLRWDMVDEDSGRPLRRSVAVPVRSFDDYVHVFGGFEGPGTLPHAVASYFEQGGRQAWVVRIVHARSAEFGDGCATGTLHTAFSLPLGFTARNEGSWGRGLRLASGFTATALNFEATMAPAFKLALPFNTTVQAGALLRLSDAAGVAVLSHVDAIQAERDGLNPATRWSAALAGPPAFSPVRVELIEAWLEIHDGAGRQERFEHLALSPEHPQALSTTLCERSTLVWPHKDWAGLRLLPADVRVELLRGTGAPFSGGDDAYDQIIPSDFFDPAWSPADDVPGEGLTALAPVDAAAVAGTGGVTQLVLPDLYVPAQWADPPPVPGQVMGAAGAEFAPCVDAVSTPAAEAVPPSALTGLILDPRLSGDLDTIIRLQADVVAFCEATQARIALLDVPPGLSQGRIEQWRARFDSSWAAAYHPWLLPARRQDQPLIGQASSTVRMRPLPPSAVAAGIVARRELDKGIQYGPANEVARQVIHVAESQPEGRADVLHPLGINCFVRGPSGIELVAARTLSSERDWRQLSVRRLILMLRRTLLVEMQWAVFEPNGPRLWSDLRHAIESLLRTLFQVGTFAGRTEAESFFVRVLTEPWRLDRGELLVEIGVAPAEPLEFILVRLRREGDGTLNLES</sequence>
<keyword evidence="4" id="KW-1185">Reference proteome</keyword>
<dbReference type="RefSeq" id="WP_125244604.1">
    <property type="nucleotide sequence ID" value="NZ_RSED01000016.1"/>
</dbReference>
<evidence type="ECO:0000256" key="1">
    <source>
        <dbReference type="ARBA" id="ARBA00008005"/>
    </source>
</evidence>
<dbReference type="Pfam" id="PF17482">
    <property type="entry name" value="Phage_sheath_1C"/>
    <property type="match status" value="1"/>
</dbReference>
<gene>
    <name evidence="3" type="ORF">EIP75_17640</name>
</gene>
<dbReference type="InterPro" id="IPR020287">
    <property type="entry name" value="Tail_sheath_C"/>
</dbReference>
<dbReference type="AlphaFoldDB" id="A0A3R8YL81"/>
<dbReference type="PANTHER" id="PTHR35861">
    <property type="match status" value="1"/>
</dbReference>
<name>A0A3R8YL81_9BURK</name>